<reference evidence="4" key="1">
    <citation type="submission" date="2022-07" db="EMBL/GenBank/DDBJ databases">
        <title>Fungi with potential for degradation of polypropylene.</title>
        <authorList>
            <person name="Gostincar C."/>
        </authorList>
    </citation>
    <scope>NUCLEOTIDE SEQUENCE</scope>
    <source>
        <strain evidence="4">EXF-13308</strain>
    </source>
</reference>
<gene>
    <name evidence="4" type="ORF">NKR23_g5242</name>
</gene>
<evidence type="ECO:0000313" key="5">
    <source>
        <dbReference type="Proteomes" id="UP001174694"/>
    </source>
</evidence>
<accession>A0AA38RT12</accession>
<dbReference type="Proteomes" id="UP001174694">
    <property type="component" value="Unassembled WGS sequence"/>
</dbReference>
<keyword evidence="5" id="KW-1185">Reference proteome</keyword>
<evidence type="ECO:0000256" key="1">
    <source>
        <dbReference type="ARBA" id="ARBA00004123"/>
    </source>
</evidence>
<evidence type="ECO:0000256" key="2">
    <source>
        <dbReference type="ARBA" id="ARBA00023242"/>
    </source>
</evidence>
<dbReference type="InterPro" id="IPR052620">
    <property type="entry name" value="ELYS/MEL-28_NucAsmblyFactor"/>
</dbReference>
<dbReference type="AlphaFoldDB" id="A0AA38RT12"/>
<comment type="subcellular location">
    <subcellularLocation>
        <location evidence="1">Nucleus</location>
    </subcellularLocation>
</comment>
<organism evidence="4 5">
    <name type="scientific">Pleurostoma richardsiae</name>
    <dbReference type="NCBI Taxonomy" id="41990"/>
    <lineage>
        <taxon>Eukaryota</taxon>
        <taxon>Fungi</taxon>
        <taxon>Dikarya</taxon>
        <taxon>Ascomycota</taxon>
        <taxon>Pezizomycotina</taxon>
        <taxon>Sordariomycetes</taxon>
        <taxon>Sordariomycetidae</taxon>
        <taxon>Calosphaeriales</taxon>
        <taxon>Pleurostomataceae</taxon>
        <taxon>Pleurostoma</taxon>
    </lineage>
</organism>
<dbReference type="Pfam" id="PF13934">
    <property type="entry name" value="ELYS"/>
    <property type="match status" value="1"/>
</dbReference>
<feature type="domain" description="ELYS-like" evidence="3">
    <location>
        <begin position="36"/>
        <end position="257"/>
    </location>
</feature>
<name>A0AA38RT12_9PEZI</name>
<dbReference type="PANTHER" id="PTHR21583:SF8">
    <property type="entry name" value="PROTEIN ELYS"/>
    <property type="match status" value="1"/>
</dbReference>
<evidence type="ECO:0000259" key="3">
    <source>
        <dbReference type="Pfam" id="PF13934"/>
    </source>
</evidence>
<dbReference type="EMBL" id="JANBVO010000014">
    <property type="protein sequence ID" value="KAJ9145374.1"/>
    <property type="molecule type" value="Genomic_DNA"/>
</dbReference>
<dbReference type="GO" id="GO:0005634">
    <property type="term" value="C:nucleus"/>
    <property type="evidence" value="ECO:0007669"/>
    <property type="project" value="UniProtKB-SubCell"/>
</dbReference>
<sequence length="310" mass="34938">MDYTKVHEVFGAELGTPYDQDLVRELEVFRKSFHGVLFIDRVLKALGVAKAKAYPPRGESGLHTLHQQICESGMTTHHKLSVFYYLLLDFDDRLGLAGAKSKAARFAEASGLPRKYQIFMEGLWYMDRQRFPLAVEFLCHPSLLPEFADDIIAVLVRHAENNDYSLALAYFHAVQPVLRTSAALELLFGALARTSVTEAFYFSRTHPESTRQQLFHRLISAVLDGRGSQDVATRASELVSLPLQPVEERWFEEYLTAGDGRKLKKSQDTLVMRKVITGRHDQSLSEKSLGGQWGIVFEGFKNGLGGRIDS</sequence>
<proteinExistence type="predicted"/>
<comment type="caution">
    <text evidence="4">The sequence shown here is derived from an EMBL/GenBank/DDBJ whole genome shotgun (WGS) entry which is preliminary data.</text>
</comment>
<keyword evidence="2" id="KW-0539">Nucleus</keyword>
<protein>
    <submittedName>
        <fullName evidence="4">Protein ELYS</fullName>
    </submittedName>
</protein>
<dbReference type="PANTHER" id="PTHR21583">
    <property type="entry name" value="ELYS PROTEIN"/>
    <property type="match status" value="1"/>
</dbReference>
<dbReference type="InterPro" id="IPR025151">
    <property type="entry name" value="ELYS_dom"/>
</dbReference>
<evidence type="ECO:0000313" key="4">
    <source>
        <dbReference type="EMBL" id="KAJ9145374.1"/>
    </source>
</evidence>